<organism evidence="6 8">
    <name type="scientific">Punica granatum</name>
    <name type="common">Pomegranate</name>
    <dbReference type="NCBI Taxonomy" id="22663"/>
    <lineage>
        <taxon>Eukaryota</taxon>
        <taxon>Viridiplantae</taxon>
        <taxon>Streptophyta</taxon>
        <taxon>Embryophyta</taxon>
        <taxon>Tracheophyta</taxon>
        <taxon>Spermatophyta</taxon>
        <taxon>Magnoliopsida</taxon>
        <taxon>eudicotyledons</taxon>
        <taxon>Gunneridae</taxon>
        <taxon>Pentapetalae</taxon>
        <taxon>rosids</taxon>
        <taxon>malvids</taxon>
        <taxon>Myrtales</taxon>
        <taxon>Lythraceae</taxon>
        <taxon>Punica</taxon>
    </lineage>
</organism>
<dbReference type="EMBL" id="PGOL01001938">
    <property type="protein sequence ID" value="PKI52387.1"/>
    <property type="molecule type" value="Genomic_DNA"/>
</dbReference>
<protein>
    <recommendedName>
        <fullName evidence="5">Phytocyanin domain-containing protein</fullName>
    </recommendedName>
</protein>
<evidence type="ECO:0000313" key="6">
    <source>
        <dbReference type="EMBL" id="OWM71761.1"/>
    </source>
</evidence>
<evidence type="ECO:0000313" key="9">
    <source>
        <dbReference type="Proteomes" id="UP000233551"/>
    </source>
</evidence>
<evidence type="ECO:0000256" key="3">
    <source>
        <dbReference type="SAM" id="Phobius"/>
    </source>
</evidence>
<reference evidence="8" key="1">
    <citation type="journal article" date="2017" name="Plant J.">
        <title>The pomegranate (Punica granatum L.) genome and the genomics of punicalagin biosynthesis.</title>
        <authorList>
            <person name="Qin G."/>
            <person name="Xu C."/>
            <person name="Ming R."/>
            <person name="Tang H."/>
            <person name="Guyot R."/>
            <person name="Kramer E.M."/>
            <person name="Hu Y."/>
            <person name="Yi X."/>
            <person name="Qi Y."/>
            <person name="Xu X."/>
            <person name="Gao Z."/>
            <person name="Pan H."/>
            <person name="Jian J."/>
            <person name="Tian Y."/>
            <person name="Yue Z."/>
            <person name="Xu Y."/>
        </authorList>
    </citation>
    <scope>NUCLEOTIDE SEQUENCE [LARGE SCALE GENOMIC DNA]</scope>
    <source>
        <strain evidence="8">cv. Dabenzi</strain>
    </source>
</reference>
<dbReference type="Gene3D" id="2.60.40.420">
    <property type="entry name" value="Cupredoxins - blue copper proteins"/>
    <property type="match status" value="1"/>
</dbReference>
<feature type="transmembrane region" description="Helical" evidence="3">
    <location>
        <begin position="108"/>
        <end position="129"/>
    </location>
</feature>
<dbReference type="AlphaFoldDB" id="A0A218WHR2"/>
<keyword evidence="9" id="KW-1185">Reference proteome</keyword>
<comment type="caution">
    <text evidence="6">The sequence shown here is derived from an EMBL/GenBank/DDBJ whole genome shotgun (WGS) entry which is preliminary data.</text>
</comment>
<dbReference type="InterPro" id="IPR008972">
    <property type="entry name" value="Cupredoxin"/>
</dbReference>
<dbReference type="SUPFAM" id="SSF49503">
    <property type="entry name" value="Cupredoxins"/>
    <property type="match status" value="1"/>
</dbReference>
<evidence type="ECO:0000256" key="2">
    <source>
        <dbReference type="ARBA" id="ARBA00023180"/>
    </source>
</evidence>
<reference evidence="7 9" key="3">
    <citation type="submission" date="2017-11" db="EMBL/GenBank/DDBJ databases">
        <title>De-novo sequencing of pomegranate (Punica granatum L.) genome.</title>
        <authorList>
            <person name="Akparov Z."/>
            <person name="Amiraslanov A."/>
            <person name="Hajiyeva S."/>
            <person name="Abbasov M."/>
            <person name="Kaur K."/>
            <person name="Hamwieh A."/>
            <person name="Solovyev V."/>
            <person name="Salamov A."/>
            <person name="Braich B."/>
            <person name="Kosarev P."/>
            <person name="Mahmoud A."/>
            <person name="Hajiyev E."/>
            <person name="Babayeva S."/>
            <person name="Izzatullayeva V."/>
            <person name="Mammadov A."/>
            <person name="Mammadov A."/>
            <person name="Sharifova S."/>
            <person name="Ojaghi J."/>
            <person name="Eynullazada K."/>
            <person name="Bayramov B."/>
            <person name="Abdulazimova A."/>
            <person name="Shahmuradov I."/>
        </authorList>
    </citation>
    <scope>NUCLEOTIDE SEQUENCE [LARGE SCALE GENOMIC DNA]</scope>
    <source>
        <strain evidence="7">AG2017</strain>
        <strain evidence="9">cv. AG2017</strain>
        <tissue evidence="7">Leaf</tissue>
    </source>
</reference>
<dbReference type="PANTHER" id="PTHR33021">
    <property type="entry name" value="BLUE COPPER PROTEIN"/>
    <property type="match status" value="1"/>
</dbReference>
<dbReference type="FunFam" id="2.60.40.420:FF:000034">
    <property type="entry name" value="Cupredoxin superfamily protein"/>
    <property type="match status" value="1"/>
</dbReference>
<keyword evidence="3" id="KW-0472">Membrane</keyword>
<sequence>MAARVAFIWCVVAAVATLNGGEIAYRTWAKTKSFDAGDTVVFNWTGTHDVAEVSETDYDNCTKTNPIGTIQSTSPYSVTLSSNGSRYFICTVSTHCEMGQKVALTVGAASSLTAGALAFFCSAIVFSLFSHL</sequence>
<feature type="chain" id="PRO_5014071699" description="Phytocyanin domain-containing protein" evidence="4">
    <location>
        <begin position="17"/>
        <end position="132"/>
    </location>
</feature>
<dbReference type="Proteomes" id="UP000197138">
    <property type="component" value="Unassembled WGS sequence"/>
</dbReference>
<keyword evidence="2" id="KW-0325">Glycoprotein</keyword>
<reference evidence="6" key="2">
    <citation type="submission" date="2017-06" db="EMBL/GenBank/DDBJ databases">
        <title>The pomegranate genome and the genomics of punicalagin biosynthesis.</title>
        <authorList>
            <person name="Xu C."/>
        </authorList>
    </citation>
    <scope>NUCLEOTIDE SEQUENCE [LARGE SCALE GENOMIC DNA]</scope>
    <source>
        <tissue evidence="6">Fresh leaf</tissue>
    </source>
</reference>
<keyword evidence="3" id="KW-1133">Transmembrane helix</keyword>
<dbReference type="EMBL" id="MTKT01004399">
    <property type="protein sequence ID" value="OWM71761.1"/>
    <property type="molecule type" value="Genomic_DNA"/>
</dbReference>
<name>A0A218WHR2_PUNGR</name>
<proteinExistence type="predicted"/>
<keyword evidence="3" id="KW-0812">Transmembrane</keyword>
<dbReference type="GO" id="GO:0009055">
    <property type="term" value="F:electron transfer activity"/>
    <property type="evidence" value="ECO:0007669"/>
    <property type="project" value="InterPro"/>
</dbReference>
<evidence type="ECO:0000256" key="1">
    <source>
        <dbReference type="ARBA" id="ARBA00023157"/>
    </source>
</evidence>
<evidence type="ECO:0000256" key="4">
    <source>
        <dbReference type="SAM" id="SignalP"/>
    </source>
</evidence>
<accession>A0A218WHR2</accession>
<keyword evidence="4" id="KW-0732">Signal</keyword>
<dbReference type="Proteomes" id="UP000233551">
    <property type="component" value="Unassembled WGS sequence"/>
</dbReference>
<dbReference type="PANTHER" id="PTHR33021:SF522">
    <property type="entry name" value="PHYTOCYANIN DOMAIN-CONTAINING PROTEIN"/>
    <property type="match status" value="1"/>
</dbReference>
<dbReference type="InterPro" id="IPR039391">
    <property type="entry name" value="Phytocyanin-like"/>
</dbReference>
<feature type="signal peptide" evidence="4">
    <location>
        <begin position="1"/>
        <end position="16"/>
    </location>
</feature>
<dbReference type="GO" id="GO:0005886">
    <property type="term" value="C:plasma membrane"/>
    <property type="evidence" value="ECO:0007669"/>
    <property type="project" value="TreeGrafter"/>
</dbReference>
<keyword evidence="1" id="KW-1015">Disulfide bond</keyword>
<evidence type="ECO:0000259" key="5">
    <source>
        <dbReference type="PROSITE" id="PS51485"/>
    </source>
</evidence>
<dbReference type="Pfam" id="PF02298">
    <property type="entry name" value="Cu_bind_like"/>
    <property type="match status" value="1"/>
</dbReference>
<dbReference type="InterPro" id="IPR003245">
    <property type="entry name" value="Phytocyanin_dom"/>
</dbReference>
<gene>
    <name evidence="6" type="ORF">CDL15_Pgr005949</name>
    <name evidence="7" type="ORF">CRG98_027215</name>
</gene>
<evidence type="ECO:0000313" key="7">
    <source>
        <dbReference type="EMBL" id="PKI52387.1"/>
    </source>
</evidence>
<evidence type="ECO:0000313" key="8">
    <source>
        <dbReference type="Proteomes" id="UP000197138"/>
    </source>
</evidence>
<feature type="domain" description="Phytocyanin" evidence="5">
    <location>
        <begin position="1"/>
        <end position="108"/>
    </location>
</feature>
<dbReference type="PROSITE" id="PS51485">
    <property type="entry name" value="PHYTOCYANIN"/>
    <property type="match status" value="1"/>
</dbReference>